<sequence length="125" mass="13132">MAYADPQSVTYNAVAQSLVRVSSGVNTGRFYATGTGGSDFALELSHQYGRRTRRMARLNVGLVNANPFVTGTSAYESTSVYLVVDTPATNGIVDPATAVLSVNALTAWLTASTNANALKLVQGQN</sequence>
<accession>A0A514D258</accession>
<reference evidence="1" key="1">
    <citation type="submission" date="2019-05" db="EMBL/GenBank/DDBJ databases">
        <title>Metatranscriptomic reconstruction reveals RNA viruses with the potential to shape carbon cycling in soil.</title>
        <authorList>
            <person name="Starr E.P."/>
            <person name="Nuccio E."/>
            <person name="Pett-Ridge J."/>
            <person name="Banfield J.F."/>
            <person name="Firestone M.K."/>
        </authorList>
    </citation>
    <scope>NUCLEOTIDE SEQUENCE</scope>
    <source>
        <strain evidence="1">H3_Rhizo_Litter_14_scaffold_625</strain>
    </source>
</reference>
<dbReference type="EMBL" id="MN033568">
    <property type="protein sequence ID" value="QDH87703.1"/>
    <property type="molecule type" value="Genomic_RNA"/>
</dbReference>
<gene>
    <name evidence="1" type="ORF">H3RhizoLitter14625_000002</name>
</gene>
<proteinExistence type="predicted"/>
<evidence type="ECO:0000313" key="1">
    <source>
        <dbReference type="EMBL" id="QDH87703.1"/>
    </source>
</evidence>
<name>A0A514D258_9VIRU</name>
<dbReference type="Gene3D" id="2.40.160.220">
    <property type="match status" value="1"/>
</dbReference>
<organism evidence="1">
    <name type="scientific">Leviviridae sp</name>
    <dbReference type="NCBI Taxonomy" id="2027243"/>
    <lineage>
        <taxon>Viruses</taxon>
        <taxon>Riboviria</taxon>
        <taxon>Orthornavirae</taxon>
        <taxon>Lenarviricota</taxon>
        <taxon>Leviviricetes</taxon>
        <taxon>Norzivirales</taxon>
        <taxon>Fiersviridae</taxon>
    </lineage>
</organism>
<protein>
    <submittedName>
        <fullName evidence="1">Uncharacterized protein</fullName>
    </submittedName>
</protein>